<dbReference type="EMBL" id="JARWAO010000004">
    <property type="protein sequence ID" value="MDR5896224.1"/>
    <property type="molecule type" value="Genomic_DNA"/>
</dbReference>
<reference evidence="1 2" key="1">
    <citation type="submission" date="2023-04" db="EMBL/GenBank/DDBJ databases">
        <title>A long-awaited taxogenomic arrangement of the family Halomonadaceae.</title>
        <authorList>
            <person name="De La Haba R."/>
            <person name="Chuvochina M."/>
            <person name="Wittouck S."/>
            <person name="Arahal D.R."/>
            <person name="Sanchez-Porro C."/>
            <person name="Hugenholtz P."/>
            <person name="Ventosa A."/>
        </authorList>
    </citation>
    <scope>NUCLEOTIDE SEQUENCE [LARGE SCALE GENOMIC DNA]</scope>
    <source>
        <strain evidence="1 2">DSM 22428</strain>
    </source>
</reference>
<organism evidence="1 2">
    <name type="scientific">Larsenimonas suaedae</name>
    <dbReference type="NCBI Taxonomy" id="1851019"/>
    <lineage>
        <taxon>Bacteria</taxon>
        <taxon>Pseudomonadati</taxon>
        <taxon>Pseudomonadota</taxon>
        <taxon>Gammaproteobacteria</taxon>
        <taxon>Oceanospirillales</taxon>
        <taxon>Halomonadaceae</taxon>
        <taxon>Larsenimonas</taxon>
    </lineage>
</organism>
<accession>A0ABU1GVZ2</accession>
<comment type="caution">
    <text evidence="1">The sequence shown here is derived from an EMBL/GenBank/DDBJ whole genome shotgun (WGS) entry which is preliminary data.</text>
</comment>
<protein>
    <submittedName>
        <fullName evidence="1">Uncharacterized protein</fullName>
    </submittedName>
</protein>
<proteinExistence type="predicted"/>
<sequence length="98" mass="10633">MDQSRGDVIGQWRAAAHRCSKRGLKVKGGAKPYPQKSTQLVVTVGRAMPVTLALAELLRAFLKLRSRQGRQASICIIFVPPLLDTLPQALNVLAGLIT</sequence>
<dbReference type="RefSeq" id="WP_251594704.1">
    <property type="nucleotide sequence ID" value="NZ_JAMLJI010000004.1"/>
</dbReference>
<gene>
    <name evidence="1" type="ORF">QC825_09080</name>
</gene>
<evidence type="ECO:0000313" key="2">
    <source>
        <dbReference type="Proteomes" id="UP001269375"/>
    </source>
</evidence>
<name>A0ABU1GVZ2_9GAMM</name>
<dbReference type="Proteomes" id="UP001269375">
    <property type="component" value="Unassembled WGS sequence"/>
</dbReference>
<evidence type="ECO:0000313" key="1">
    <source>
        <dbReference type="EMBL" id="MDR5896224.1"/>
    </source>
</evidence>
<keyword evidence="2" id="KW-1185">Reference proteome</keyword>